<feature type="transmembrane region" description="Helical" evidence="6">
    <location>
        <begin position="16"/>
        <end position="38"/>
    </location>
</feature>
<sequence length="140" mass="16021">MIEKIYKKLVNKETGLYTIFGVLTSIQNVLMFDILLHFGMAYRIANIITLITVKLTAYICNKNFVFKSHCANFLELLKEFGRFVFWRGATMLLDYFGLIFLVEVVGAPKLIGKVVMTVFVIAVNYVTGKRHVFKNKKASP</sequence>
<dbReference type="InterPro" id="IPR007267">
    <property type="entry name" value="GtrA_DPMS_TM"/>
</dbReference>
<proteinExistence type="inferred from homology"/>
<dbReference type="GO" id="GO:0005886">
    <property type="term" value="C:plasma membrane"/>
    <property type="evidence" value="ECO:0007669"/>
    <property type="project" value="TreeGrafter"/>
</dbReference>
<evidence type="ECO:0000256" key="3">
    <source>
        <dbReference type="ARBA" id="ARBA00022692"/>
    </source>
</evidence>
<protein>
    <submittedName>
        <fullName evidence="8">GtrA family protein</fullName>
    </submittedName>
</protein>
<feature type="transmembrane region" description="Helical" evidence="6">
    <location>
        <begin position="44"/>
        <end position="64"/>
    </location>
</feature>
<keyword evidence="5 6" id="KW-0472">Membrane</keyword>
<dbReference type="InterPro" id="IPR051401">
    <property type="entry name" value="GtrA_CellWall_Glycosyl"/>
</dbReference>
<comment type="similarity">
    <text evidence="2">Belongs to the GtrA family.</text>
</comment>
<dbReference type="PANTHER" id="PTHR38459">
    <property type="entry name" value="PROPHAGE BACTOPRENOL-LINKED GLUCOSE TRANSLOCASE HOMOLOG"/>
    <property type="match status" value="1"/>
</dbReference>
<dbReference type="RefSeq" id="WP_151625430.1">
    <property type="nucleotide sequence ID" value="NZ_CP043028.1"/>
</dbReference>
<dbReference type="EMBL" id="CP043028">
    <property type="protein sequence ID" value="QFJ56068.1"/>
    <property type="molecule type" value="Genomic_DNA"/>
</dbReference>
<dbReference type="PANTHER" id="PTHR38459:SF5">
    <property type="entry name" value="CELL WALL TEICHOIC ACID GLYCOSYLATION PROTEIN GTCA"/>
    <property type="match status" value="1"/>
</dbReference>
<name>A0A5P6VUY5_PSEXY</name>
<dbReference type="AlphaFoldDB" id="A0A5P6VUY5"/>
<keyword evidence="4 6" id="KW-1133">Transmembrane helix</keyword>
<evidence type="ECO:0000256" key="5">
    <source>
        <dbReference type="ARBA" id="ARBA00023136"/>
    </source>
</evidence>
<evidence type="ECO:0000313" key="9">
    <source>
        <dbReference type="Proteomes" id="UP000327030"/>
    </source>
</evidence>
<evidence type="ECO:0000256" key="2">
    <source>
        <dbReference type="ARBA" id="ARBA00009399"/>
    </source>
</evidence>
<accession>A0A5P6VUY5</accession>
<evidence type="ECO:0000259" key="7">
    <source>
        <dbReference type="Pfam" id="PF04138"/>
    </source>
</evidence>
<evidence type="ECO:0000256" key="6">
    <source>
        <dbReference type="SAM" id="Phobius"/>
    </source>
</evidence>
<evidence type="ECO:0000256" key="1">
    <source>
        <dbReference type="ARBA" id="ARBA00004141"/>
    </source>
</evidence>
<evidence type="ECO:0000313" key="8">
    <source>
        <dbReference type="EMBL" id="QFJ56068.1"/>
    </source>
</evidence>
<dbReference type="KEGG" id="pxv:FXF36_14845"/>
<dbReference type="GO" id="GO:0000271">
    <property type="term" value="P:polysaccharide biosynthetic process"/>
    <property type="evidence" value="ECO:0007669"/>
    <property type="project" value="InterPro"/>
</dbReference>
<feature type="domain" description="GtrA/DPMS transmembrane" evidence="7">
    <location>
        <begin position="17"/>
        <end position="133"/>
    </location>
</feature>
<evidence type="ECO:0000256" key="4">
    <source>
        <dbReference type="ARBA" id="ARBA00022989"/>
    </source>
</evidence>
<feature type="transmembrane region" description="Helical" evidence="6">
    <location>
        <begin position="84"/>
        <end position="104"/>
    </location>
</feature>
<gene>
    <name evidence="8" type="ORF">FXF36_14845</name>
</gene>
<dbReference type="Pfam" id="PF04138">
    <property type="entry name" value="GtrA_DPMS_TM"/>
    <property type="match status" value="1"/>
</dbReference>
<organism evidence="8 9">
    <name type="scientific">Pseudobutyrivibrio xylanivorans</name>
    <dbReference type="NCBI Taxonomy" id="185007"/>
    <lineage>
        <taxon>Bacteria</taxon>
        <taxon>Bacillati</taxon>
        <taxon>Bacillota</taxon>
        <taxon>Clostridia</taxon>
        <taxon>Lachnospirales</taxon>
        <taxon>Lachnospiraceae</taxon>
        <taxon>Pseudobutyrivibrio</taxon>
    </lineage>
</organism>
<feature type="transmembrane region" description="Helical" evidence="6">
    <location>
        <begin position="110"/>
        <end position="127"/>
    </location>
</feature>
<keyword evidence="3 6" id="KW-0812">Transmembrane</keyword>
<reference evidence="9" key="1">
    <citation type="submission" date="2019-08" db="EMBL/GenBank/DDBJ databases">
        <title>Complete Genome Sequence of the Polysaccharide-Degrading Rumen Bacterium Pseudobutyrivibrio xylanivorans MA3014.</title>
        <authorList>
            <person name="Palevich N."/>
            <person name="Maclean P.H."/>
            <person name="Kelly W.J."/>
            <person name="Leahy S.C."/>
            <person name="Rakonjac J."/>
            <person name="Attwood G.T."/>
        </authorList>
    </citation>
    <scope>NUCLEOTIDE SEQUENCE [LARGE SCALE GENOMIC DNA]</scope>
    <source>
        <strain evidence="9">MA3014</strain>
    </source>
</reference>
<dbReference type="Proteomes" id="UP000327030">
    <property type="component" value="Chromosome 1"/>
</dbReference>
<comment type="subcellular location">
    <subcellularLocation>
        <location evidence="1">Membrane</location>
        <topology evidence="1">Multi-pass membrane protein</topology>
    </subcellularLocation>
</comment>
<dbReference type="OrthoDB" id="361483at2"/>